<gene>
    <name evidence="2" type="ORF">GUJ93_ZPchr0239g7017</name>
</gene>
<reference evidence="2" key="1">
    <citation type="journal article" date="2021" name="bioRxiv">
        <title>Whole Genome Assembly and Annotation of Northern Wild Rice, Zizania palustris L., Supports a Whole Genome Duplication in the Zizania Genus.</title>
        <authorList>
            <person name="Haas M."/>
            <person name="Kono T."/>
            <person name="Macchietto M."/>
            <person name="Millas R."/>
            <person name="McGilp L."/>
            <person name="Shao M."/>
            <person name="Duquette J."/>
            <person name="Hirsch C.N."/>
            <person name="Kimball J."/>
        </authorList>
    </citation>
    <scope>NUCLEOTIDE SEQUENCE</scope>
    <source>
        <tissue evidence="2">Fresh leaf tissue</tissue>
    </source>
</reference>
<feature type="transmembrane region" description="Helical" evidence="1">
    <location>
        <begin position="51"/>
        <end position="71"/>
    </location>
</feature>
<evidence type="ECO:0000313" key="2">
    <source>
        <dbReference type="EMBL" id="KAG8044427.1"/>
    </source>
</evidence>
<sequence>MGDGKDKEAPTRRRLTFRRRAADRCLAAAALPADAAPPTTASRRSVVSPAQISSLLLLVASAGLGVAAACWGLGSPSLIPISTYLGYIASSLIPIAAAPRRSSPSSPETEEKSKTA</sequence>
<proteinExistence type="predicted"/>
<accession>A0A8J5R8F8</accession>
<evidence type="ECO:0000313" key="3">
    <source>
        <dbReference type="Proteomes" id="UP000729402"/>
    </source>
</evidence>
<keyword evidence="1" id="KW-0812">Transmembrane</keyword>
<name>A0A8J5R8F8_ZIZPA</name>
<dbReference type="AlphaFoldDB" id="A0A8J5R8F8"/>
<comment type="caution">
    <text evidence="2">The sequence shown here is derived from an EMBL/GenBank/DDBJ whole genome shotgun (WGS) entry which is preliminary data.</text>
</comment>
<reference evidence="2" key="2">
    <citation type="submission" date="2021-02" db="EMBL/GenBank/DDBJ databases">
        <authorList>
            <person name="Kimball J.A."/>
            <person name="Haas M.W."/>
            <person name="Macchietto M."/>
            <person name="Kono T."/>
            <person name="Duquette J."/>
            <person name="Shao M."/>
        </authorList>
    </citation>
    <scope>NUCLEOTIDE SEQUENCE</scope>
    <source>
        <tissue evidence="2">Fresh leaf tissue</tissue>
    </source>
</reference>
<keyword evidence="1" id="KW-1133">Transmembrane helix</keyword>
<keyword evidence="3" id="KW-1185">Reference proteome</keyword>
<organism evidence="2 3">
    <name type="scientific">Zizania palustris</name>
    <name type="common">Northern wild rice</name>
    <dbReference type="NCBI Taxonomy" id="103762"/>
    <lineage>
        <taxon>Eukaryota</taxon>
        <taxon>Viridiplantae</taxon>
        <taxon>Streptophyta</taxon>
        <taxon>Embryophyta</taxon>
        <taxon>Tracheophyta</taxon>
        <taxon>Spermatophyta</taxon>
        <taxon>Magnoliopsida</taxon>
        <taxon>Liliopsida</taxon>
        <taxon>Poales</taxon>
        <taxon>Poaceae</taxon>
        <taxon>BOP clade</taxon>
        <taxon>Oryzoideae</taxon>
        <taxon>Oryzeae</taxon>
        <taxon>Zizaniinae</taxon>
        <taxon>Zizania</taxon>
    </lineage>
</organism>
<protein>
    <submittedName>
        <fullName evidence="2">Uncharacterized protein</fullName>
    </submittedName>
</protein>
<dbReference type="EMBL" id="JAAALK010000687">
    <property type="protein sequence ID" value="KAG8044427.1"/>
    <property type="molecule type" value="Genomic_DNA"/>
</dbReference>
<evidence type="ECO:0000256" key="1">
    <source>
        <dbReference type="SAM" id="Phobius"/>
    </source>
</evidence>
<keyword evidence="1" id="KW-0472">Membrane</keyword>
<dbReference type="Proteomes" id="UP000729402">
    <property type="component" value="Unassembled WGS sequence"/>
</dbReference>